<feature type="domain" description="RRM" evidence="8">
    <location>
        <begin position="185"/>
        <end position="261"/>
    </location>
</feature>
<dbReference type="InterPro" id="IPR012677">
    <property type="entry name" value="Nucleotide-bd_a/b_plait_sf"/>
</dbReference>
<keyword evidence="5 6" id="KW-0694">RNA-binding</keyword>
<keyword evidence="1" id="KW-0479">Metal-binding</keyword>
<dbReference type="SUPFAM" id="SSF50249">
    <property type="entry name" value="Nucleic acid-binding proteins"/>
    <property type="match status" value="1"/>
</dbReference>
<proteinExistence type="predicted"/>
<keyword evidence="2" id="KW-0677">Repeat</keyword>
<feature type="domain" description="CSD" evidence="9">
    <location>
        <begin position="6"/>
        <end position="72"/>
    </location>
</feature>
<evidence type="ECO:0000259" key="8">
    <source>
        <dbReference type="PROSITE" id="PS50102"/>
    </source>
</evidence>
<dbReference type="PROSITE" id="PS00352">
    <property type="entry name" value="CSD_1"/>
    <property type="match status" value="1"/>
</dbReference>
<dbReference type="InterPro" id="IPR002059">
    <property type="entry name" value="CSP_DNA-bd"/>
</dbReference>
<evidence type="ECO:0000256" key="6">
    <source>
        <dbReference type="PROSITE-ProRule" id="PRU00176"/>
    </source>
</evidence>
<feature type="region of interest" description="Disordered" evidence="7">
    <location>
        <begin position="58"/>
        <end position="96"/>
    </location>
</feature>
<dbReference type="SMART" id="SM00360">
    <property type="entry name" value="RRM"/>
    <property type="match status" value="1"/>
</dbReference>
<protein>
    <submittedName>
        <fullName evidence="10">Glycine-rich protein 2</fullName>
    </submittedName>
</protein>
<dbReference type="Pfam" id="PF00076">
    <property type="entry name" value="RRM_1"/>
    <property type="match status" value="1"/>
</dbReference>
<dbReference type="PROSITE" id="PS50102">
    <property type="entry name" value="RRM"/>
    <property type="match status" value="1"/>
</dbReference>
<dbReference type="Proteomes" id="UP000236333">
    <property type="component" value="Unassembled WGS sequence"/>
</dbReference>
<dbReference type="InterPro" id="IPR012340">
    <property type="entry name" value="NA-bd_OB-fold"/>
</dbReference>
<name>A0A2J7ZTR2_9CHLO</name>
<dbReference type="FunFam" id="2.40.50.140:FF:000382">
    <property type="entry name" value="Cold shock protein 1"/>
    <property type="match status" value="1"/>
</dbReference>
<dbReference type="GO" id="GO:0008270">
    <property type="term" value="F:zinc ion binding"/>
    <property type="evidence" value="ECO:0007669"/>
    <property type="project" value="UniProtKB-KW"/>
</dbReference>
<evidence type="ECO:0000313" key="10">
    <source>
        <dbReference type="EMBL" id="PNH03642.1"/>
    </source>
</evidence>
<dbReference type="SUPFAM" id="SSF54928">
    <property type="entry name" value="RNA-binding domain, RBD"/>
    <property type="match status" value="1"/>
</dbReference>
<dbReference type="PROSITE" id="PS51857">
    <property type="entry name" value="CSD_2"/>
    <property type="match status" value="1"/>
</dbReference>
<dbReference type="GO" id="GO:0003729">
    <property type="term" value="F:mRNA binding"/>
    <property type="evidence" value="ECO:0007669"/>
    <property type="project" value="UniProtKB-ARBA"/>
</dbReference>
<accession>A0A2J7ZTR2</accession>
<sequence length="262" mass="28176">MGEQLRQRGTVKWFNATKGFGFITPEGGGEDLFVHQTNISSEGFRSLREGEAVEFEVEGGPDGRSKAVSVSGPGGNAPEGAPRNFRGGGRGRGRARGARGGAYAAYGYPQMPPMYPGYYFFPADPSGRGRGRGRGGPAMGMQQMMPGMQGMGGMPGMGGMQGMAYPGMPMAGGVGMEPTGEPSGLQVVVHNLPWSCQWQQLKDHFKEWRVERADVVYDAWGRSRGFGTVRFASKEDATTACDKLNNSQIDSRTISVRLDRFA</sequence>
<organism evidence="10 11">
    <name type="scientific">Tetrabaena socialis</name>
    <dbReference type="NCBI Taxonomy" id="47790"/>
    <lineage>
        <taxon>Eukaryota</taxon>
        <taxon>Viridiplantae</taxon>
        <taxon>Chlorophyta</taxon>
        <taxon>core chlorophytes</taxon>
        <taxon>Chlorophyceae</taxon>
        <taxon>CS clade</taxon>
        <taxon>Chlamydomonadales</taxon>
        <taxon>Tetrabaenaceae</taxon>
        <taxon>Tetrabaena</taxon>
    </lineage>
</organism>
<comment type="caution">
    <text evidence="10">The sequence shown here is derived from an EMBL/GenBank/DDBJ whole genome shotgun (WGS) entry which is preliminary data.</text>
</comment>
<dbReference type="Gene3D" id="2.40.50.140">
    <property type="entry name" value="Nucleic acid-binding proteins"/>
    <property type="match status" value="1"/>
</dbReference>
<evidence type="ECO:0000256" key="7">
    <source>
        <dbReference type="SAM" id="MobiDB-lite"/>
    </source>
</evidence>
<evidence type="ECO:0000256" key="2">
    <source>
        <dbReference type="ARBA" id="ARBA00022737"/>
    </source>
</evidence>
<reference evidence="10 11" key="1">
    <citation type="journal article" date="2017" name="Mol. Biol. Evol.">
        <title>The 4-celled Tetrabaena socialis nuclear genome reveals the essential components for genetic control of cell number at the origin of multicellularity in the volvocine lineage.</title>
        <authorList>
            <person name="Featherston J."/>
            <person name="Arakaki Y."/>
            <person name="Hanschen E.R."/>
            <person name="Ferris P.J."/>
            <person name="Michod R.E."/>
            <person name="Olson B.J.S.C."/>
            <person name="Nozaki H."/>
            <person name="Durand P.M."/>
        </authorList>
    </citation>
    <scope>NUCLEOTIDE SEQUENCE [LARGE SCALE GENOMIC DNA]</scope>
    <source>
        <strain evidence="10 11">NIES-571</strain>
    </source>
</reference>
<keyword evidence="4" id="KW-0862">Zinc</keyword>
<dbReference type="OrthoDB" id="422005at2759"/>
<dbReference type="GO" id="GO:0009409">
    <property type="term" value="P:response to cold"/>
    <property type="evidence" value="ECO:0007669"/>
    <property type="project" value="UniProtKB-ARBA"/>
</dbReference>
<dbReference type="EMBL" id="PGGS01000480">
    <property type="protein sequence ID" value="PNH03642.1"/>
    <property type="molecule type" value="Genomic_DNA"/>
</dbReference>
<keyword evidence="11" id="KW-1185">Reference proteome</keyword>
<dbReference type="PANTHER" id="PTHR46565">
    <property type="entry name" value="COLD SHOCK DOMAIN PROTEIN 2"/>
    <property type="match status" value="1"/>
</dbReference>
<dbReference type="InterPro" id="IPR019844">
    <property type="entry name" value="CSD_CS"/>
</dbReference>
<gene>
    <name evidence="10" type="ORF">TSOC_010271</name>
</gene>
<dbReference type="Gene3D" id="3.30.70.330">
    <property type="match status" value="1"/>
</dbReference>
<dbReference type="FunFam" id="3.30.70.330:FF:000034">
    <property type="entry name" value="heterogeneous nuclear ribonucleoprotein M isoform X1"/>
    <property type="match status" value="1"/>
</dbReference>
<dbReference type="PRINTS" id="PR00050">
    <property type="entry name" value="COLDSHOCK"/>
</dbReference>
<dbReference type="AlphaFoldDB" id="A0A2J7ZTR2"/>
<dbReference type="PANTHER" id="PTHR46565:SF20">
    <property type="entry name" value="COLD SHOCK DOMAIN-CONTAINING PROTEIN 4"/>
    <property type="match status" value="1"/>
</dbReference>
<evidence type="ECO:0000256" key="4">
    <source>
        <dbReference type="ARBA" id="ARBA00022833"/>
    </source>
</evidence>
<dbReference type="SMART" id="SM00357">
    <property type="entry name" value="CSP"/>
    <property type="match status" value="1"/>
</dbReference>
<evidence type="ECO:0000256" key="3">
    <source>
        <dbReference type="ARBA" id="ARBA00022771"/>
    </source>
</evidence>
<evidence type="ECO:0000256" key="5">
    <source>
        <dbReference type="ARBA" id="ARBA00022884"/>
    </source>
</evidence>
<evidence type="ECO:0000313" key="11">
    <source>
        <dbReference type="Proteomes" id="UP000236333"/>
    </source>
</evidence>
<dbReference type="InterPro" id="IPR011129">
    <property type="entry name" value="CSD"/>
</dbReference>
<dbReference type="CDD" id="cd04458">
    <property type="entry name" value="CSP_CDS"/>
    <property type="match status" value="1"/>
</dbReference>
<dbReference type="InterPro" id="IPR000504">
    <property type="entry name" value="RRM_dom"/>
</dbReference>
<dbReference type="Pfam" id="PF00313">
    <property type="entry name" value="CSD"/>
    <property type="match status" value="1"/>
</dbReference>
<dbReference type="InterPro" id="IPR035979">
    <property type="entry name" value="RBD_domain_sf"/>
</dbReference>
<evidence type="ECO:0000256" key="1">
    <source>
        <dbReference type="ARBA" id="ARBA00022723"/>
    </source>
</evidence>
<evidence type="ECO:0000259" key="9">
    <source>
        <dbReference type="PROSITE" id="PS51857"/>
    </source>
</evidence>
<keyword evidence="3" id="KW-0863">Zinc-finger</keyword>